<dbReference type="eggNOG" id="arCOG00014">
    <property type="taxonomic scope" value="Archaea"/>
</dbReference>
<protein>
    <submittedName>
        <fullName evidence="8">PfkB domain-containing protein</fullName>
    </submittedName>
</protein>
<evidence type="ECO:0000256" key="6">
    <source>
        <dbReference type="RuleBase" id="RU003704"/>
    </source>
</evidence>
<dbReference type="SUPFAM" id="SSF53613">
    <property type="entry name" value="Ribokinase-like"/>
    <property type="match status" value="1"/>
</dbReference>
<dbReference type="InterPro" id="IPR029056">
    <property type="entry name" value="Ribokinase-like"/>
</dbReference>
<dbReference type="InterPro" id="IPR011611">
    <property type="entry name" value="PfkB_dom"/>
</dbReference>
<dbReference type="AlphaFoldDB" id="M0LVT1"/>
<dbReference type="GO" id="GO:0008865">
    <property type="term" value="F:fructokinase activity"/>
    <property type="evidence" value="ECO:0007669"/>
    <property type="project" value="UniProtKB-ARBA"/>
</dbReference>
<dbReference type="GO" id="GO:0006000">
    <property type="term" value="P:fructose metabolic process"/>
    <property type="evidence" value="ECO:0007669"/>
    <property type="project" value="UniProtKB-ARBA"/>
</dbReference>
<keyword evidence="2 6" id="KW-0808">Transferase</keyword>
<evidence type="ECO:0000313" key="8">
    <source>
        <dbReference type="EMBL" id="EMA36464.1"/>
    </source>
</evidence>
<dbReference type="Pfam" id="PF00294">
    <property type="entry name" value="PfkB"/>
    <property type="match status" value="1"/>
</dbReference>
<dbReference type="EMBL" id="AOMB01000041">
    <property type="protein sequence ID" value="EMA36464.1"/>
    <property type="molecule type" value="Genomic_DNA"/>
</dbReference>
<dbReference type="Proteomes" id="UP000011566">
    <property type="component" value="Unassembled WGS sequence"/>
</dbReference>
<comment type="caution">
    <text evidence="8">The sequence shown here is derived from an EMBL/GenBank/DDBJ whole genome shotgun (WGS) entry which is preliminary data.</text>
</comment>
<evidence type="ECO:0000256" key="5">
    <source>
        <dbReference type="ARBA" id="ARBA00022840"/>
    </source>
</evidence>
<evidence type="ECO:0000256" key="1">
    <source>
        <dbReference type="ARBA" id="ARBA00010688"/>
    </source>
</evidence>
<evidence type="ECO:0000256" key="4">
    <source>
        <dbReference type="ARBA" id="ARBA00022777"/>
    </source>
</evidence>
<gene>
    <name evidence="8" type="ORF">C447_14441</name>
</gene>
<dbReference type="CDD" id="cd01166">
    <property type="entry name" value="KdgK"/>
    <property type="match status" value="1"/>
</dbReference>
<proteinExistence type="inferred from homology"/>
<evidence type="ECO:0000313" key="9">
    <source>
        <dbReference type="Proteomes" id="UP000011566"/>
    </source>
</evidence>
<keyword evidence="5" id="KW-0067">ATP-binding</keyword>
<dbReference type="InterPro" id="IPR002173">
    <property type="entry name" value="Carboh/pur_kinase_PfkB_CS"/>
</dbReference>
<dbReference type="GO" id="GO:0005524">
    <property type="term" value="F:ATP binding"/>
    <property type="evidence" value="ECO:0007669"/>
    <property type="project" value="UniProtKB-KW"/>
</dbReference>
<evidence type="ECO:0000256" key="2">
    <source>
        <dbReference type="ARBA" id="ARBA00022679"/>
    </source>
</evidence>
<dbReference type="Gene3D" id="3.40.1190.20">
    <property type="match status" value="1"/>
</dbReference>
<dbReference type="PANTHER" id="PTHR43085:SF1">
    <property type="entry name" value="PSEUDOURIDINE KINASE-RELATED"/>
    <property type="match status" value="1"/>
</dbReference>
<comment type="similarity">
    <text evidence="1 6">Belongs to the carbohydrate kinase PfkB family.</text>
</comment>
<evidence type="ECO:0000259" key="7">
    <source>
        <dbReference type="Pfam" id="PF00294"/>
    </source>
</evidence>
<keyword evidence="9" id="KW-1185">Reference proteome</keyword>
<name>M0LVT1_9EURY</name>
<dbReference type="PATRIC" id="fig|1132509.6.peg.3367"/>
<dbReference type="PANTHER" id="PTHR43085">
    <property type="entry name" value="HEXOKINASE FAMILY MEMBER"/>
    <property type="match status" value="1"/>
</dbReference>
<organism evidence="8 9">
    <name type="scientific">Halococcus hamelinensis 100A6</name>
    <dbReference type="NCBI Taxonomy" id="1132509"/>
    <lineage>
        <taxon>Archaea</taxon>
        <taxon>Methanobacteriati</taxon>
        <taxon>Methanobacteriota</taxon>
        <taxon>Stenosarchaea group</taxon>
        <taxon>Halobacteria</taxon>
        <taxon>Halobacteriales</taxon>
        <taxon>Halococcaceae</taxon>
        <taxon>Halococcus</taxon>
    </lineage>
</organism>
<dbReference type="PRINTS" id="PR00990">
    <property type="entry name" value="RIBOKINASE"/>
</dbReference>
<feature type="domain" description="Carbohydrate kinase PfkB" evidence="7">
    <location>
        <begin position="2"/>
        <end position="299"/>
    </location>
</feature>
<dbReference type="InterPro" id="IPR050306">
    <property type="entry name" value="PfkB_Carbo_kinase"/>
</dbReference>
<keyword evidence="4 6" id="KW-0418">Kinase</keyword>
<dbReference type="InterPro" id="IPR002139">
    <property type="entry name" value="Ribo/fructo_kinase"/>
</dbReference>
<sequence length="314" mass="33331">MVTLGETMVLVYPSTTGPMKHAHEFEKSLAGAETNVAIGLARLGHDVGWYSKLGTDPHGEYLEFFVRGEGVDTTTVEFTDEAPTGIMFKERREFGEPAVHYYRHGSAASLMSPDDLPVDYLTNAEYLHLTGITPALSESCRDATLLAAERATEAGMTVSFDPNVRRKLWESDERMRETMLDLVSLSDIVLPGIEEGAALFGTDDPEAIAAACLDHGAGTAVVKLGAAGAVVADGSTTERVSGYDVERVVDPVGAGDGFAAGFLASRIEGQGPVEATETANAVGAFATTVAGDTEGLPTRKELDVFVGERDAVRR</sequence>
<reference evidence="8 9" key="1">
    <citation type="journal article" date="2014" name="PLoS Genet.">
        <title>Phylogenetically driven sequencing of extremely halophilic archaea reveals strategies for static and dynamic osmo-response.</title>
        <authorList>
            <person name="Becker E.A."/>
            <person name="Seitzer P.M."/>
            <person name="Tritt A."/>
            <person name="Larsen D."/>
            <person name="Krusor M."/>
            <person name="Yao A.I."/>
            <person name="Wu D."/>
            <person name="Madern D."/>
            <person name="Eisen J.A."/>
            <person name="Darling A.E."/>
            <person name="Facciotti M.T."/>
        </authorList>
    </citation>
    <scope>NUCLEOTIDE SEQUENCE [LARGE SCALE GENOMIC DNA]</scope>
    <source>
        <strain evidence="8 9">100A6</strain>
    </source>
</reference>
<dbReference type="PROSITE" id="PS00584">
    <property type="entry name" value="PFKB_KINASES_2"/>
    <property type="match status" value="1"/>
</dbReference>
<keyword evidence="3" id="KW-0547">Nucleotide-binding</keyword>
<accession>M0LVT1</accession>
<evidence type="ECO:0000256" key="3">
    <source>
        <dbReference type="ARBA" id="ARBA00022741"/>
    </source>
</evidence>